<dbReference type="EC" id="2.7.11.1" evidence="1"/>
<dbReference type="PANTHER" id="PTHR16305">
    <property type="entry name" value="TESTICULAR SOLUBLE ADENYLYL CYCLASE"/>
    <property type="match status" value="1"/>
</dbReference>
<evidence type="ECO:0000256" key="5">
    <source>
        <dbReference type="ARBA" id="ARBA00022777"/>
    </source>
</evidence>
<dbReference type="InterPro" id="IPR011990">
    <property type="entry name" value="TPR-like_helical_dom_sf"/>
</dbReference>
<evidence type="ECO:0000313" key="9">
    <source>
        <dbReference type="Proteomes" id="UP000238348"/>
    </source>
</evidence>
<dbReference type="PROSITE" id="PS00108">
    <property type="entry name" value="PROTEIN_KINASE_ST"/>
    <property type="match status" value="1"/>
</dbReference>
<keyword evidence="6" id="KW-0067">ATP-binding</keyword>
<sequence length="1320" mass="141927">MQAGDVLGGRFEVVSRVAAGGMGAVYRALDRLSGEDVAVKVLLQDHGATDDERLFREAVVLADLNHPGVVRHVAHGRTPAGAPWLAMEWLEGEDLEQRLRRKPLEIDEAVALAERAAGALAAIHARGVVHRDLKPGNLFLVDRDPARVKLLDFGVARLTAVTRMTQPGVVLGTPAYMAPEQARSGQGVDARADVFALGCVLFECLTGQPAFSGAHLLAVLAKILLEDVPRASALRPEVPAELDALCARMLAKNPDDRPRDAAEVALELSSMGLSLTVPLRTSSPAPSMPPSSLTRKERRVVSVALMASAPQRFASAGGHAPFAEAETLVAVVSPELCRHIEALGGFLELLTDGSILVTLREGGVATDLAAQAARCALALRSADRDRPMALATGRVEVTGGLPAGDLIDRAARMVAQPAPAFRGASALFAPASGRGAPIAIDEVTAGLLDARFEVVETEAGLWLRGEEALAQGARMLLGRPTACVGRDWEISTLEGLLAECVEESRARAVLVVAPAGVGKSRLAYELVRRVGQRDEPVAVWIGRGDPLRSGAAFGMLRQALQGACGIRDGQPIEARREKLRARVAERVCGEDAQRVAEFLGELVGTPFPDEDNVPLRVARNDARLIGDQMRRAWVDFVGASCAAQPLLIVLEDLHWGDLPTVQFINDALRRFEDRPLLVLALARPEVHALFPGLWAGRNLQEIRVKELSPRASARLVRQVLGERVSDETLARVVAQAEGNAFYLEELIRATAEGSRDVLPETVLAMVQSRLERLHGAARRVLRAASVFGQVFWKGAVEALLGGPDGVPLLAEHLDELERLEWIGARADVRFQGEREFVFRHALVREAAYGMLTDQDRALGHRLAGEWFERVAEPSAAVIAEHFDRGGEPLRAAACYHRAAAQALAANDLVAVLTWTERALDLGLSGEARGEAFLLRAEAHHWRGELTEVARWAAMAAEALPRRSAPWYAAVRAAAIVMGRLGQHDRLAAFARELADAWTGEAVTGALVTATAGTTLYLMLAGLYAEAAPLQARIDAVADRFSDDPTVSGAVLCERAYRKLYAGRFGSARALFQRTVMYHECAGDLRNACFDRINLGFQEYLLGAYDDAVAILRSALADAERMGLDGCMAMARGQLGALLCRLGALDEARVAEEEAIACFEAQGDRRLTGGVSRAYLAHILRCAGDLAEAEAEARRGIARLGEAMPLLVYARATLAQVLLARGRASEALAEARAALELFESLGMTEEGESLARLVYAEALYALGEVPAARAAIATARARLLEVAGQIGDAGRRESYLRRVHEHARTLELAREWLDEGIAASA</sequence>
<dbReference type="InterPro" id="IPR000719">
    <property type="entry name" value="Prot_kinase_dom"/>
</dbReference>
<gene>
    <name evidence="8" type="primary">pknD</name>
    <name evidence="8" type="ORF">SOCE26_057170</name>
</gene>
<dbReference type="GO" id="GO:0005737">
    <property type="term" value="C:cytoplasm"/>
    <property type="evidence" value="ECO:0007669"/>
    <property type="project" value="TreeGrafter"/>
</dbReference>
<evidence type="ECO:0000259" key="7">
    <source>
        <dbReference type="PROSITE" id="PS50011"/>
    </source>
</evidence>
<dbReference type="OrthoDB" id="5476413at2"/>
<evidence type="ECO:0000313" key="8">
    <source>
        <dbReference type="EMBL" id="AUX44253.1"/>
    </source>
</evidence>
<accession>A0A2L0EY85</accession>
<evidence type="ECO:0000256" key="2">
    <source>
        <dbReference type="ARBA" id="ARBA00022527"/>
    </source>
</evidence>
<dbReference type="GO" id="GO:0004674">
    <property type="term" value="F:protein serine/threonine kinase activity"/>
    <property type="evidence" value="ECO:0007669"/>
    <property type="project" value="UniProtKB-KW"/>
</dbReference>
<proteinExistence type="predicted"/>
<dbReference type="Pfam" id="PF13191">
    <property type="entry name" value="AAA_16"/>
    <property type="match status" value="1"/>
</dbReference>
<dbReference type="Pfam" id="PF00069">
    <property type="entry name" value="Pkinase"/>
    <property type="match status" value="1"/>
</dbReference>
<dbReference type="FunFam" id="1.10.510.10:FF:000021">
    <property type="entry name" value="Serine/threonine protein kinase"/>
    <property type="match status" value="1"/>
</dbReference>
<dbReference type="PROSITE" id="PS50011">
    <property type="entry name" value="PROTEIN_KINASE_DOM"/>
    <property type="match status" value="1"/>
</dbReference>
<dbReference type="Proteomes" id="UP000238348">
    <property type="component" value="Chromosome"/>
</dbReference>
<dbReference type="Gene3D" id="3.30.200.20">
    <property type="entry name" value="Phosphorylase Kinase, domain 1"/>
    <property type="match status" value="1"/>
</dbReference>
<dbReference type="InterPro" id="IPR008271">
    <property type="entry name" value="Ser/Thr_kinase_AS"/>
</dbReference>
<dbReference type="InterPro" id="IPR041664">
    <property type="entry name" value="AAA_16"/>
</dbReference>
<dbReference type="PANTHER" id="PTHR16305:SF28">
    <property type="entry name" value="GUANYLATE CYCLASE DOMAIN-CONTAINING PROTEIN"/>
    <property type="match status" value="1"/>
</dbReference>
<protein>
    <recommendedName>
        <fullName evidence="1">non-specific serine/threonine protein kinase</fullName>
        <ecNumber evidence="1">2.7.11.1</ecNumber>
    </recommendedName>
</protein>
<keyword evidence="3" id="KW-0808">Transferase</keyword>
<evidence type="ECO:0000256" key="6">
    <source>
        <dbReference type="ARBA" id="ARBA00022840"/>
    </source>
</evidence>
<evidence type="ECO:0000256" key="4">
    <source>
        <dbReference type="ARBA" id="ARBA00022741"/>
    </source>
</evidence>
<reference evidence="8 9" key="1">
    <citation type="submission" date="2015-09" db="EMBL/GenBank/DDBJ databases">
        <title>Sorangium comparison.</title>
        <authorList>
            <person name="Zaburannyi N."/>
            <person name="Bunk B."/>
            <person name="Overmann J."/>
            <person name="Mueller R."/>
        </authorList>
    </citation>
    <scope>NUCLEOTIDE SEQUENCE [LARGE SCALE GENOMIC DNA]</scope>
    <source>
        <strain evidence="8 9">So ce26</strain>
    </source>
</reference>
<dbReference type="GO" id="GO:0005524">
    <property type="term" value="F:ATP binding"/>
    <property type="evidence" value="ECO:0007669"/>
    <property type="project" value="UniProtKB-KW"/>
</dbReference>
<keyword evidence="2 8" id="KW-0723">Serine/threonine-protein kinase</keyword>
<dbReference type="RefSeq" id="WP_104982807.1">
    <property type="nucleotide sequence ID" value="NZ_CP012673.1"/>
</dbReference>
<dbReference type="CDD" id="cd14014">
    <property type="entry name" value="STKc_PknB_like"/>
    <property type="match status" value="1"/>
</dbReference>
<keyword evidence="4" id="KW-0547">Nucleotide-binding</keyword>
<dbReference type="EMBL" id="CP012673">
    <property type="protein sequence ID" value="AUX44253.1"/>
    <property type="molecule type" value="Genomic_DNA"/>
</dbReference>
<evidence type="ECO:0000256" key="3">
    <source>
        <dbReference type="ARBA" id="ARBA00022679"/>
    </source>
</evidence>
<dbReference type="SMART" id="SM00220">
    <property type="entry name" value="S_TKc"/>
    <property type="match status" value="1"/>
</dbReference>
<dbReference type="GO" id="GO:0004016">
    <property type="term" value="F:adenylate cyclase activity"/>
    <property type="evidence" value="ECO:0007669"/>
    <property type="project" value="TreeGrafter"/>
</dbReference>
<dbReference type="SUPFAM" id="SSF52540">
    <property type="entry name" value="P-loop containing nucleoside triphosphate hydrolases"/>
    <property type="match status" value="1"/>
</dbReference>
<keyword evidence="5 8" id="KW-0418">Kinase</keyword>
<evidence type="ECO:0000256" key="1">
    <source>
        <dbReference type="ARBA" id="ARBA00012513"/>
    </source>
</evidence>
<dbReference type="InterPro" id="IPR011009">
    <property type="entry name" value="Kinase-like_dom_sf"/>
</dbReference>
<dbReference type="SUPFAM" id="SSF48452">
    <property type="entry name" value="TPR-like"/>
    <property type="match status" value="1"/>
</dbReference>
<name>A0A2L0EY85_SORCE</name>
<dbReference type="SUPFAM" id="SSF56112">
    <property type="entry name" value="Protein kinase-like (PK-like)"/>
    <property type="match status" value="1"/>
</dbReference>
<dbReference type="Gene3D" id="1.10.510.10">
    <property type="entry name" value="Transferase(Phosphotransferase) domain 1"/>
    <property type="match status" value="1"/>
</dbReference>
<dbReference type="Gene3D" id="1.25.40.10">
    <property type="entry name" value="Tetratricopeptide repeat domain"/>
    <property type="match status" value="1"/>
</dbReference>
<dbReference type="InterPro" id="IPR027417">
    <property type="entry name" value="P-loop_NTPase"/>
</dbReference>
<organism evidence="8 9">
    <name type="scientific">Sorangium cellulosum</name>
    <name type="common">Polyangium cellulosum</name>
    <dbReference type="NCBI Taxonomy" id="56"/>
    <lineage>
        <taxon>Bacteria</taxon>
        <taxon>Pseudomonadati</taxon>
        <taxon>Myxococcota</taxon>
        <taxon>Polyangia</taxon>
        <taxon>Polyangiales</taxon>
        <taxon>Polyangiaceae</taxon>
        <taxon>Sorangium</taxon>
    </lineage>
</organism>
<dbReference type="Gene3D" id="3.40.50.300">
    <property type="entry name" value="P-loop containing nucleotide triphosphate hydrolases"/>
    <property type="match status" value="1"/>
</dbReference>
<feature type="domain" description="Protein kinase" evidence="7">
    <location>
        <begin position="11"/>
        <end position="271"/>
    </location>
</feature>